<organism evidence="2 3">
    <name type="scientific">Slackia isoflavoniconvertens</name>
    <dbReference type="NCBI Taxonomy" id="572010"/>
    <lineage>
        <taxon>Bacteria</taxon>
        <taxon>Bacillati</taxon>
        <taxon>Actinomycetota</taxon>
        <taxon>Coriobacteriia</taxon>
        <taxon>Eggerthellales</taxon>
        <taxon>Eggerthellaceae</taxon>
        <taxon>Slackia</taxon>
    </lineage>
</organism>
<proteinExistence type="predicted"/>
<dbReference type="EMBL" id="PPTO01000018">
    <property type="protein sequence ID" value="RDB55605.1"/>
    <property type="molecule type" value="Genomic_DNA"/>
</dbReference>
<protein>
    <submittedName>
        <fullName evidence="2">Uncharacterized protein</fullName>
    </submittedName>
</protein>
<evidence type="ECO:0000313" key="2">
    <source>
        <dbReference type="EMBL" id="RDB55605.1"/>
    </source>
</evidence>
<comment type="caution">
    <text evidence="2">The sequence shown here is derived from an EMBL/GenBank/DDBJ whole genome shotgun (WGS) entry which is preliminary data.</text>
</comment>
<accession>A0A369LBS6</accession>
<name>A0A369LBS6_9ACTN</name>
<evidence type="ECO:0000313" key="3">
    <source>
        <dbReference type="Proteomes" id="UP000253975"/>
    </source>
</evidence>
<evidence type="ECO:0000256" key="1">
    <source>
        <dbReference type="SAM" id="MobiDB-lite"/>
    </source>
</evidence>
<feature type="region of interest" description="Disordered" evidence="1">
    <location>
        <begin position="37"/>
        <end position="70"/>
    </location>
</feature>
<dbReference type="Proteomes" id="UP000253975">
    <property type="component" value="Unassembled WGS sequence"/>
</dbReference>
<gene>
    <name evidence="2" type="ORF">C1881_09195</name>
</gene>
<reference evidence="2 3" key="1">
    <citation type="journal article" date="2018" name="Elife">
        <title>Discovery and characterization of a prevalent human gut bacterial enzyme sufficient for the inactivation of a family of plant toxins.</title>
        <authorList>
            <person name="Koppel N."/>
            <person name="Bisanz J.E."/>
            <person name="Pandelia M.E."/>
            <person name="Turnbaugh P.J."/>
            <person name="Balskus E.P."/>
        </authorList>
    </citation>
    <scope>NUCLEOTIDE SEQUENCE [LARGE SCALE GENOMIC DNA]</scope>
    <source>
        <strain evidence="2 3">OB21 GAM31</strain>
    </source>
</reference>
<sequence>MATGIASVSGDYAPMKEGLVVSGKFALATDERTSVGNELMPLRNKPTSLRDGLPLGRGLALPQSSLVSRD</sequence>
<dbReference type="AlphaFoldDB" id="A0A369LBS6"/>